<dbReference type="Gene3D" id="3.30.1230.10">
    <property type="entry name" value="YlxR-like"/>
    <property type="match status" value="1"/>
</dbReference>
<dbReference type="AlphaFoldDB" id="A0A9D1A2I5"/>
<dbReference type="InterPro" id="IPR035931">
    <property type="entry name" value="YlxR-like_sf"/>
</dbReference>
<dbReference type="SUPFAM" id="SSF64376">
    <property type="entry name" value="YlxR-like"/>
    <property type="match status" value="1"/>
</dbReference>
<organism evidence="2 3">
    <name type="scientific">Candidatus Aveggerthella stercoripullorum</name>
    <dbReference type="NCBI Taxonomy" id="2840688"/>
    <lineage>
        <taxon>Bacteria</taxon>
        <taxon>Bacillati</taxon>
        <taxon>Actinomycetota</taxon>
        <taxon>Coriobacteriia</taxon>
        <taxon>Eggerthellales</taxon>
        <taxon>Eggerthellaceae</taxon>
        <taxon>Eggerthellaceae incertae sedis</taxon>
        <taxon>Candidatus Aveggerthella</taxon>
    </lineage>
</organism>
<dbReference type="EMBL" id="DVGB01000063">
    <property type="protein sequence ID" value="HIR01691.1"/>
    <property type="molecule type" value="Genomic_DNA"/>
</dbReference>
<reference evidence="2" key="1">
    <citation type="submission" date="2020-10" db="EMBL/GenBank/DDBJ databases">
        <authorList>
            <person name="Gilroy R."/>
        </authorList>
    </citation>
    <scope>NUCLEOTIDE SEQUENCE</scope>
    <source>
        <strain evidence="2">ChiGjej1B1-2707</strain>
    </source>
</reference>
<dbReference type="InterPro" id="IPR007393">
    <property type="entry name" value="YlxR_dom"/>
</dbReference>
<dbReference type="PANTHER" id="PTHR34215:SF1">
    <property type="entry name" value="YLXR DOMAIN-CONTAINING PROTEIN"/>
    <property type="match status" value="1"/>
</dbReference>
<proteinExistence type="predicted"/>
<evidence type="ECO:0000313" key="3">
    <source>
        <dbReference type="Proteomes" id="UP000824261"/>
    </source>
</evidence>
<dbReference type="NCBIfam" id="NF047356">
    <property type="entry name" value="RNA_bind_RnpM"/>
    <property type="match status" value="1"/>
</dbReference>
<reference evidence="2" key="2">
    <citation type="journal article" date="2021" name="PeerJ">
        <title>Extensive microbial diversity within the chicken gut microbiome revealed by metagenomics and culture.</title>
        <authorList>
            <person name="Gilroy R."/>
            <person name="Ravi A."/>
            <person name="Getino M."/>
            <person name="Pursley I."/>
            <person name="Horton D.L."/>
            <person name="Alikhan N.F."/>
            <person name="Baker D."/>
            <person name="Gharbi K."/>
            <person name="Hall N."/>
            <person name="Watson M."/>
            <person name="Adriaenssens E.M."/>
            <person name="Foster-Nyarko E."/>
            <person name="Jarju S."/>
            <person name="Secka A."/>
            <person name="Antonio M."/>
            <person name="Oren A."/>
            <person name="Chaudhuri R.R."/>
            <person name="La Ragione R."/>
            <person name="Hildebrand F."/>
            <person name="Pallen M.J."/>
        </authorList>
    </citation>
    <scope>NUCLEOTIDE SEQUENCE</scope>
    <source>
        <strain evidence="2">ChiGjej1B1-2707</strain>
    </source>
</reference>
<dbReference type="InterPro" id="IPR037465">
    <property type="entry name" value="YlxR"/>
</dbReference>
<dbReference type="Proteomes" id="UP000824261">
    <property type="component" value="Unassembled WGS sequence"/>
</dbReference>
<dbReference type="PANTHER" id="PTHR34215">
    <property type="entry name" value="BLL0784 PROTEIN"/>
    <property type="match status" value="1"/>
</dbReference>
<feature type="domain" description="YlxR" evidence="1">
    <location>
        <begin position="12"/>
        <end position="84"/>
    </location>
</feature>
<gene>
    <name evidence="2" type="ORF">IAA69_05445</name>
</gene>
<dbReference type="Pfam" id="PF04296">
    <property type="entry name" value="YlxR"/>
    <property type="match status" value="1"/>
</dbReference>
<sequence>MPVPVTSKKKQRRCVSCGMSAEKRALYRIVRTKDGQVSFDATGRAAGRGAYVCSEACFEAARAARKLDRALKASLSADDYDRVAQAFAALRAEEE</sequence>
<comment type="caution">
    <text evidence="2">The sequence shown here is derived from an EMBL/GenBank/DDBJ whole genome shotgun (WGS) entry which is preliminary data.</text>
</comment>
<protein>
    <submittedName>
        <fullName evidence="2">YlxR family protein</fullName>
    </submittedName>
</protein>
<accession>A0A9D1A2I5</accession>
<evidence type="ECO:0000313" key="2">
    <source>
        <dbReference type="EMBL" id="HIR01691.1"/>
    </source>
</evidence>
<evidence type="ECO:0000259" key="1">
    <source>
        <dbReference type="Pfam" id="PF04296"/>
    </source>
</evidence>
<name>A0A9D1A2I5_9ACTN</name>